<keyword evidence="3" id="KW-0378">Hydrolase</keyword>
<dbReference type="SUPFAM" id="SSF102405">
    <property type="entry name" value="MCP/YpsA-like"/>
    <property type="match status" value="1"/>
</dbReference>
<evidence type="ECO:0000256" key="2">
    <source>
        <dbReference type="ARBA" id="ARBA00006763"/>
    </source>
</evidence>
<organism evidence="4 5">
    <name type="scientific">Ameyamaea chiangmaiensis</name>
    <dbReference type="NCBI Taxonomy" id="442969"/>
    <lineage>
        <taxon>Bacteria</taxon>
        <taxon>Pseudomonadati</taxon>
        <taxon>Pseudomonadota</taxon>
        <taxon>Alphaproteobacteria</taxon>
        <taxon>Acetobacterales</taxon>
        <taxon>Acetobacteraceae</taxon>
        <taxon>Ameyamaea</taxon>
    </lineage>
</organism>
<sequence>MSLSVAVFCGSRFGARPIYRDAAMELGQGLAARGMRLVYGGGYVGLMGAVADATLSAGGRVLGVIPEFLKAREVMHEGVLDLVVTDSMHARKTLMFAEADVFVIMPGGLGTFDEMMEILTWRQLGLHAKPIFLVDVAGWADQLQGALNRAIEEGFADPSAATLVDVVPSVASVLARLETIRPAGGRTVVDRL</sequence>
<name>A0A850PB17_9PROT</name>
<gene>
    <name evidence="4" type="ORF">HUK82_04000</name>
</gene>
<evidence type="ECO:0000313" key="4">
    <source>
        <dbReference type="EMBL" id="NVN39730.1"/>
    </source>
</evidence>
<keyword evidence="3" id="KW-0203">Cytokinin biosynthesis</keyword>
<dbReference type="Pfam" id="PF03641">
    <property type="entry name" value="Lysine_decarbox"/>
    <property type="match status" value="1"/>
</dbReference>
<dbReference type="Proteomes" id="UP000585665">
    <property type="component" value="Unassembled WGS sequence"/>
</dbReference>
<comment type="catalytic activity">
    <reaction evidence="1">
        <text>AMP + H2O = D-ribose 5-phosphate + adenine</text>
        <dbReference type="Rhea" id="RHEA:20129"/>
        <dbReference type="ChEBI" id="CHEBI:15377"/>
        <dbReference type="ChEBI" id="CHEBI:16708"/>
        <dbReference type="ChEBI" id="CHEBI:78346"/>
        <dbReference type="ChEBI" id="CHEBI:456215"/>
        <dbReference type="EC" id="3.2.2.4"/>
    </reaction>
</comment>
<dbReference type="GO" id="GO:0008714">
    <property type="term" value="F:AMP nucleosidase activity"/>
    <property type="evidence" value="ECO:0007669"/>
    <property type="project" value="UniProtKB-EC"/>
</dbReference>
<proteinExistence type="inferred from homology"/>
<protein>
    <recommendedName>
        <fullName evidence="3">Cytokinin riboside 5'-monophosphate phosphoribohydrolase</fullName>
        <ecNumber evidence="3">3.2.2.n1</ecNumber>
    </recommendedName>
</protein>
<dbReference type="EMBL" id="JABXXR010000015">
    <property type="protein sequence ID" value="NVN39730.1"/>
    <property type="molecule type" value="Genomic_DNA"/>
</dbReference>
<dbReference type="InterPro" id="IPR005269">
    <property type="entry name" value="LOG"/>
</dbReference>
<dbReference type="InterPro" id="IPR031100">
    <property type="entry name" value="LOG_fam"/>
</dbReference>
<dbReference type="Gene3D" id="3.40.50.450">
    <property type="match status" value="1"/>
</dbReference>
<dbReference type="EC" id="3.2.2.n1" evidence="3"/>
<keyword evidence="5" id="KW-1185">Reference proteome</keyword>
<evidence type="ECO:0000313" key="5">
    <source>
        <dbReference type="Proteomes" id="UP000585665"/>
    </source>
</evidence>
<evidence type="ECO:0000256" key="1">
    <source>
        <dbReference type="ARBA" id="ARBA00000274"/>
    </source>
</evidence>
<comment type="caution">
    <text evidence="4">The sequence shown here is derived from an EMBL/GenBank/DDBJ whole genome shotgun (WGS) entry which is preliminary data.</text>
</comment>
<dbReference type="GO" id="GO:0005829">
    <property type="term" value="C:cytosol"/>
    <property type="evidence" value="ECO:0007669"/>
    <property type="project" value="TreeGrafter"/>
</dbReference>
<dbReference type="PANTHER" id="PTHR31223:SF70">
    <property type="entry name" value="LOG FAMILY PROTEIN YJL055W"/>
    <property type="match status" value="1"/>
</dbReference>
<comment type="similarity">
    <text evidence="2 3">Belongs to the LOG family.</text>
</comment>
<dbReference type="NCBIfam" id="TIGR00730">
    <property type="entry name" value="Rossman fold protein, TIGR00730 family"/>
    <property type="match status" value="1"/>
</dbReference>
<dbReference type="GO" id="GO:0009691">
    <property type="term" value="P:cytokinin biosynthetic process"/>
    <property type="evidence" value="ECO:0007669"/>
    <property type="project" value="UniProtKB-UniRule"/>
</dbReference>
<evidence type="ECO:0000256" key="3">
    <source>
        <dbReference type="RuleBase" id="RU363015"/>
    </source>
</evidence>
<reference evidence="4 5" key="1">
    <citation type="submission" date="2020-06" db="EMBL/GenBank/DDBJ databases">
        <title>Description of novel acetic acid bacteria.</title>
        <authorList>
            <person name="Sombolestani A."/>
        </authorList>
    </citation>
    <scope>NUCLEOTIDE SEQUENCE [LARGE SCALE GENOMIC DNA]</scope>
    <source>
        <strain evidence="4 5">LMG 27010</strain>
    </source>
</reference>
<dbReference type="PANTHER" id="PTHR31223">
    <property type="entry name" value="LOG FAMILY PROTEIN YJL055W"/>
    <property type="match status" value="1"/>
</dbReference>
<accession>A0A850PB17</accession>
<dbReference type="AlphaFoldDB" id="A0A850PB17"/>
<dbReference type="RefSeq" id="WP_176612710.1">
    <property type="nucleotide sequence ID" value="NZ_JABXXR010000015.1"/>
</dbReference>